<comment type="caution">
    <text evidence="1">The sequence shown here is derived from an EMBL/GenBank/DDBJ whole genome shotgun (WGS) entry which is preliminary data.</text>
</comment>
<dbReference type="EMBL" id="CM042019">
    <property type="protein sequence ID" value="KAI3824795.1"/>
    <property type="molecule type" value="Genomic_DNA"/>
</dbReference>
<reference evidence="1 2" key="2">
    <citation type="journal article" date="2022" name="Mol. Ecol. Resour.">
        <title>The genomes of chicory, endive, great burdock and yacon provide insights into Asteraceae paleo-polyploidization history and plant inulin production.</title>
        <authorList>
            <person name="Fan W."/>
            <person name="Wang S."/>
            <person name="Wang H."/>
            <person name="Wang A."/>
            <person name="Jiang F."/>
            <person name="Liu H."/>
            <person name="Zhao H."/>
            <person name="Xu D."/>
            <person name="Zhang Y."/>
        </authorList>
    </citation>
    <scope>NUCLEOTIDE SEQUENCE [LARGE SCALE GENOMIC DNA]</scope>
    <source>
        <strain evidence="2">cv. Yunnan</strain>
        <tissue evidence="1">Leaves</tissue>
    </source>
</reference>
<proteinExistence type="predicted"/>
<protein>
    <submittedName>
        <fullName evidence="1">Uncharacterized protein</fullName>
    </submittedName>
</protein>
<name>A0ACB9JXT9_9ASTR</name>
<evidence type="ECO:0000313" key="2">
    <source>
        <dbReference type="Proteomes" id="UP001056120"/>
    </source>
</evidence>
<accession>A0ACB9JXT9</accession>
<organism evidence="1 2">
    <name type="scientific">Smallanthus sonchifolius</name>
    <dbReference type="NCBI Taxonomy" id="185202"/>
    <lineage>
        <taxon>Eukaryota</taxon>
        <taxon>Viridiplantae</taxon>
        <taxon>Streptophyta</taxon>
        <taxon>Embryophyta</taxon>
        <taxon>Tracheophyta</taxon>
        <taxon>Spermatophyta</taxon>
        <taxon>Magnoliopsida</taxon>
        <taxon>eudicotyledons</taxon>
        <taxon>Gunneridae</taxon>
        <taxon>Pentapetalae</taxon>
        <taxon>asterids</taxon>
        <taxon>campanulids</taxon>
        <taxon>Asterales</taxon>
        <taxon>Asteraceae</taxon>
        <taxon>Asteroideae</taxon>
        <taxon>Heliantheae alliance</taxon>
        <taxon>Millerieae</taxon>
        <taxon>Smallanthus</taxon>
    </lineage>
</organism>
<evidence type="ECO:0000313" key="1">
    <source>
        <dbReference type="EMBL" id="KAI3824795.1"/>
    </source>
</evidence>
<sequence length="182" mass="20850">MTNSRHLQIFGNQKMLALGNRSASVISPDIDSSNMSTCTVEPLLADRILIRFDVNSEQFTTIQLPCVMYSRICQGYLVNVLNNLQIFVVNFANGAGVELYNLEGELWMELLSLPHLYLPLSVWSSVTYSRRYGKWIFMANWGEIFIMDLQENVLDAINFYPVFWMHGLTGSLYKETVLSPTY</sequence>
<gene>
    <name evidence="1" type="ORF">L1987_06266</name>
</gene>
<reference evidence="2" key="1">
    <citation type="journal article" date="2022" name="Mol. Ecol. Resour.">
        <title>The genomes of chicory, endive, great burdock and yacon provide insights into Asteraceae palaeo-polyploidization history and plant inulin production.</title>
        <authorList>
            <person name="Fan W."/>
            <person name="Wang S."/>
            <person name="Wang H."/>
            <person name="Wang A."/>
            <person name="Jiang F."/>
            <person name="Liu H."/>
            <person name="Zhao H."/>
            <person name="Xu D."/>
            <person name="Zhang Y."/>
        </authorList>
    </citation>
    <scope>NUCLEOTIDE SEQUENCE [LARGE SCALE GENOMIC DNA]</scope>
    <source>
        <strain evidence="2">cv. Yunnan</strain>
    </source>
</reference>
<dbReference type="Proteomes" id="UP001056120">
    <property type="component" value="Linkage Group LG02"/>
</dbReference>
<keyword evidence="2" id="KW-1185">Reference proteome</keyword>